<name>A0A0A9HDR7_ARUDO</name>
<protein>
    <submittedName>
        <fullName evidence="1">Uncharacterized protein</fullName>
    </submittedName>
</protein>
<accession>A0A0A9HDR7</accession>
<dbReference type="EMBL" id="GBRH01163937">
    <property type="protein sequence ID" value="JAE33959.1"/>
    <property type="molecule type" value="Transcribed_RNA"/>
</dbReference>
<reference evidence="1" key="1">
    <citation type="submission" date="2014-09" db="EMBL/GenBank/DDBJ databases">
        <authorList>
            <person name="Magalhaes I.L.F."/>
            <person name="Oliveira U."/>
            <person name="Santos F.R."/>
            <person name="Vidigal T.H.D.A."/>
            <person name="Brescovit A.D."/>
            <person name="Santos A.J."/>
        </authorList>
    </citation>
    <scope>NUCLEOTIDE SEQUENCE</scope>
    <source>
        <tissue evidence="1">Shoot tissue taken approximately 20 cm above the soil surface</tissue>
    </source>
</reference>
<proteinExistence type="predicted"/>
<reference evidence="1" key="2">
    <citation type="journal article" date="2015" name="Data Brief">
        <title>Shoot transcriptome of the giant reed, Arundo donax.</title>
        <authorList>
            <person name="Barrero R.A."/>
            <person name="Guerrero F.D."/>
            <person name="Moolhuijzen P."/>
            <person name="Goolsby J.A."/>
            <person name="Tidwell J."/>
            <person name="Bellgard S.E."/>
            <person name="Bellgard M.I."/>
        </authorList>
    </citation>
    <scope>NUCLEOTIDE SEQUENCE</scope>
    <source>
        <tissue evidence="1">Shoot tissue taken approximately 20 cm above the soil surface</tissue>
    </source>
</reference>
<sequence length="15" mass="1866">MKEVKFIYKARQNPN</sequence>
<organism evidence="1">
    <name type="scientific">Arundo donax</name>
    <name type="common">Giant reed</name>
    <name type="synonym">Donax arundinaceus</name>
    <dbReference type="NCBI Taxonomy" id="35708"/>
    <lineage>
        <taxon>Eukaryota</taxon>
        <taxon>Viridiplantae</taxon>
        <taxon>Streptophyta</taxon>
        <taxon>Embryophyta</taxon>
        <taxon>Tracheophyta</taxon>
        <taxon>Spermatophyta</taxon>
        <taxon>Magnoliopsida</taxon>
        <taxon>Liliopsida</taxon>
        <taxon>Poales</taxon>
        <taxon>Poaceae</taxon>
        <taxon>PACMAD clade</taxon>
        <taxon>Arundinoideae</taxon>
        <taxon>Arundineae</taxon>
        <taxon>Arundo</taxon>
    </lineage>
</organism>
<evidence type="ECO:0000313" key="1">
    <source>
        <dbReference type="EMBL" id="JAE33959.1"/>
    </source>
</evidence>